<evidence type="ECO:0000313" key="3">
    <source>
        <dbReference type="Proteomes" id="UP000663722"/>
    </source>
</evidence>
<dbReference type="KEGG" id="dmm:dnm_019940"/>
<dbReference type="Pfam" id="PF10547">
    <property type="entry name" value="P22_AR_N"/>
    <property type="match status" value="1"/>
</dbReference>
<dbReference type="InterPro" id="IPR018875">
    <property type="entry name" value="Antirepressor_Ant_N"/>
</dbReference>
<dbReference type="PRINTS" id="PR01994">
    <property type="entry name" value="ANTIREPRESSR"/>
</dbReference>
<name>A0A975GLN9_9BACT</name>
<gene>
    <name evidence="2" type="ORF">dnm_019940</name>
</gene>
<dbReference type="AlphaFoldDB" id="A0A975GLN9"/>
<dbReference type="Proteomes" id="UP000663722">
    <property type="component" value="Chromosome"/>
</dbReference>
<sequence length="292" mass="33984">MHENQVQAETVDFYGNELITVLYRDSEYVAMKPIVEGMGLSWPSQQIKIKTSQRYHAILVPLLTNGGIQDMLCMPLTKLNGWLFSISPEKVGPEMRLMVELYQEECFIVLYNYWYRGNALNPRTNKEYQQITIATILSETRSAAELYRILAHEDGQARHFICEIIKAIYGIDCLSLLFSEIINDPPATYGKETRPVKYEEEPPLPDKKEIYLTPTELGRRLGLSPQRTNMLLEKRGIIESYRNKQNHLRWRPTKKGRPYVMPEHIKKKPDGSRRQCLMFSEAVIEIITQKKD</sequence>
<keyword evidence="3" id="KW-1185">Reference proteome</keyword>
<feature type="domain" description="Antirepressor protein ant N-terminal" evidence="1">
    <location>
        <begin position="10"/>
        <end position="119"/>
    </location>
</feature>
<evidence type="ECO:0000313" key="2">
    <source>
        <dbReference type="EMBL" id="QTA85977.1"/>
    </source>
</evidence>
<organism evidence="2 3">
    <name type="scientific">Desulfonema magnum</name>
    <dbReference type="NCBI Taxonomy" id="45655"/>
    <lineage>
        <taxon>Bacteria</taxon>
        <taxon>Pseudomonadati</taxon>
        <taxon>Thermodesulfobacteriota</taxon>
        <taxon>Desulfobacteria</taxon>
        <taxon>Desulfobacterales</taxon>
        <taxon>Desulfococcaceae</taxon>
        <taxon>Desulfonema</taxon>
    </lineage>
</organism>
<evidence type="ECO:0000259" key="1">
    <source>
        <dbReference type="Pfam" id="PF10547"/>
    </source>
</evidence>
<protein>
    <submittedName>
        <fullName evidence="2">Antirepressor protein ANT domain-containing protein</fullName>
    </submittedName>
</protein>
<proteinExistence type="predicted"/>
<dbReference type="RefSeq" id="WP_207681816.1">
    <property type="nucleotide sequence ID" value="NZ_CP061800.1"/>
</dbReference>
<dbReference type="EMBL" id="CP061800">
    <property type="protein sequence ID" value="QTA85977.1"/>
    <property type="molecule type" value="Genomic_DNA"/>
</dbReference>
<accession>A0A975GLN9</accession>
<reference evidence="2" key="1">
    <citation type="journal article" date="2021" name="Microb. Physiol.">
        <title>Proteogenomic Insights into the Physiology of Marine, Sulfate-Reducing, Filamentous Desulfonema limicola and Desulfonema magnum.</title>
        <authorList>
            <person name="Schnaars V."/>
            <person name="Wohlbrand L."/>
            <person name="Scheve S."/>
            <person name="Hinrichs C."/>
            <person name="Reinhardt R."/>
            <person name="Rabus R."/>
        </authorList>
    </citation>
    <scope>NUCLEOTIDE SEQUENCE</scope>
    <source>
        <strain evidence="2">4be13</strain>
    </source>
</reference>